<comment type="caution">
    <text evidence="7">The sequence shown here is derived from an EMBL/GenBank/DDBJ whole genome shotgun (WGS) entry which is preliminary data.</text>
</comment>
<dbReference type="GO" id="GO:0071555">
    <property type="term" value="P:cell wall organization"/>
    <property type="evidence" value="ECO:0007669"/>
    <property type="project" value="UniProtKB-KW"/>
</dbReference>
<comment type="subcellular location">
    <subcellularLocation>
        <location evidence="5">Golgi apparatus membrane</location>
        <topology evidence="5">Single-pass type II membrane protein</topology>
    </subcellularLocation>
</comment>
<evidence type="ECO:0000256" key="3">
    <source>
        <dbReference type="ARBA" id="ARBA00022676"/>
    </source>
</evidence>
<accession>A0AAU9PD88</accession>
<evidence type="ECO:0000256" key="1">
    <source>
        <dbReference type="ARBA" id="ARBA00004877"/>
    </source>
</evidence>
<dbReference type="AlphaFoldDB" id="A0AAU9PD88"/>
<keyword evidence="8" id="KW-1185">Reference proteome</keyword>
<comment type="pathway">
    <text evidence="1 5">Glycan metabolism; pectin biosynthesis.</text>
</comment>
<evidence type="ECO:0000256" key="2">
    <source>
        <dbReference type="ARBA" id="ARBA00006351"/>
    </source>
</evidence>
<keyword evidence="4" id="KW-0808">Transferase</keyword>
<evidence type="ECO:0000256" key="6">
    <source>
        <dbReference type="SAM" id="MobiDB-lite"/>
    </source>
</evidence>
<dbReference type="Proteomes" id="UP001157418">
    <property type="component" value="Unassembled WGS sequence"/>
</dbReference>
<keyword evidence="3 5" id="KW-0328">Glycosyltransferase</keyword>
<dbReference type="SUPFAM" id="SSF53448">
    <property type="entry name" value="Nucleotide-diphospho-sugar transferases"/>
    <property type="match status" value="1"/>
</dbReference>
<evidence type="ECO:0000256" key="4">
    <source>
        <dbReference type="ARBA" id="ARBA00022679"/>
    </source>
</evidence>
<dbReference type="EC" id="2.4.1.-" evidence="5"/>
<gene>
    <name evidence="7" type="ORF">LVIROSA_LOCUS33142</name>
</gene>
<feature type="region of interest" description="Disordered" evidence="6">
    <location>
        <begin position="1"/>
        <end position="26"/>
    </location>
</feature>
<dbReference type="InterPro" id="IPR002495">
    <property type="entry name" value="Glyco_trans_8"/>
</dbReference>
<evidence type="ECO:0000313" key="7">
    <source>
        <dbReference type="EMBL" id="CAH1447540.1"/>
    </source>
</evidence>
<dbReference type="GO" id="GO:0000139">
    <property type="term" value="C:Golgi membrane"/>
    <property type="evidence" value="ECO:0007669"/>
    <property type="project" value="UniProtKB-SubCell"/>
</dbReference>
<dbReference type="Pfam" id="PF01501">
    <property type="entry name" value="Glyco_transf_8"/>
    <property type="match status" value="1"/>
</dbReference>
<dbReference type="InterPro" id="IPR029044">
    <property type="entry name" value="Nucleotide-diphossugar_trans"/>
</dbReference>
<dbReference type="EMBL" id="CAKMRJ010005523">
    <property type="protein sequence ID" value="CAH1447540.1"/>
    <property type="molecule type" value="Genomic_DNA"/>
</dbReference>
<evidence type="ECO:0000256" key="5">
    <source>
        <dbReference type="RuleBase" id="RU362027"/>
    </source>
</evidence>
<proteinExistence type="inferred from homology"/>
<dbReference type="PANTHER" id="PTHR32116">
    <property type="entry name" value="GALACTURONOSYLTRANSFERASE 4-RELATED"/>
    <property type="match status" value="1"/>
</dbReference>
<sequence length="216" mass="24236">MQSKNRHSLSGLQPRKNERRESAPSSFAVHRFTTSTLAPFTKLQSPSKHTVLVFKAQITALIRFVITSLILGIPSTPKSERRRHLLLLRRHLLLPSTSSPSEASKHMGDSRKALSLRLGILRRALIPSSSFTGSDSQSEKGIKRISASLILGCLHVLGLGYNPSVSHKEIEKATVIHYNGNLKPWLEIGIPKFQGYWNRFLDYDQAYMRDCNSMSS</sequence>
<dbReference type="PANTHER" id="PTHR32116:SF7">
    <property type="entry name" value="GALACTURONOSYLTRANSFERASE 4-RELATED"/>
    <property type="match status" value="1"/>
</dbReference>
<name>A0AAU9PD88_9ASTR</name>
<dbReference type="InterPro" id="IPR029993">
    <property type="entry name" value="GAUT"/>
</dbReference>
<dbReference type="GO" id="GO:0047262">
    <property type="term" value="F:polygalacturonate 4-alpha-galacturonosyltransferase activity"/>
    <property type="evidence" value="ECO:0007669"/>
    <property type="project" value="InterPro"/>
</dbReference>
<keyword evidence="5" id="KW-0333">Golgi apparatus</keyword>
<reference evidence="7 8" key="1">
    <citation type="submission" date="2022-01" db="EMBL/GenBank/DDBJ databases">
        <authorList>
            <person name="Xiong W."/>
            <person name="Schranz E."/>
        </authorList>
    </citation>
    <scope>NUCLEOTIDE SEQUENCE [LARGE SCALE GENOMIC DNA]</scope>
</reference>
<evidence type="ECO:0000313" key="8">
    <source>
        <dbReference type="Proteomes" id="UP001157418"/>
    </source>
</evidence>
<comment type="similarity">
    <text evidence="2 5">Belongs to the glycosyltransferase 8 family.</text>
</comment>
<protein>
    <recommendedName>
        <fullName evidence="5">Hexosyltransferase</fullName>
        <ecNumber evidence="5">2.4.1.-</ecNumber>
    </recommendedName>
</protein>
<keyword evidence="5" id="KW-0961">Cell wall biogenesis/degradation</keyword>
<organism evidence="7 8">
    <name type="scientific">Lactuca virosa</name>
    <dbReference type="NCBI Taxonomy" id="75947"/>
    <lineage>
        <taxon>Eukaryota</taxon>
        <taxon>Viridiplantae</taxon>
        <taxon>Streptophyta</taxon>
        <taxon>Embryophyta</taxon>
        <taxon>Tracheophyta</taxon>
        <taxon>Spermatophyta</taxon>
        <taxon>Magnoliopsida</taxon>
        <taxon>eudicotyledons</taxon>
        <taxon>Gunneridae</taxon>
        <taxon>Pentapetalae</taxon>
        <taxon>asterids</taxon>
        <taxon>campanulids</taxon>
        <taxon>Asterales</taxon>
        <taxon>Asteraceae</taxon>
        <taxon>Cichorioideae</taxon>
        <taxon>Cichorieae</taxon>
        <taxon>Lactucinae</taxon>
        <taxon>Lactuca</taxon>
    </lineage>
</organism>